<proteinExistence type="predicted"/>
<organism evidence="2 3">
    <name type="scientific">Halteria grandinella</name>
    <dbReference type="NCBI Taxonomy" id="5974"/>
    <lineage>
        <taxon>Eukaryota</taxon>
        <taxon>Sar</taxon>
        <taxon>Alveolata</taxon>
        <taxon>Ciliophora</taxon>
        <taxon>Intramacronucleata</taxon>
        <taxon>Spirotrichea</taxon>
        <taxon>Stichotrichia</taxon>
        <taxon>Sporadotrichida</taxon>
        <taxon>Halteriidae</taxon>
        <taxon>Halteria</taxon>
    </lineage>
</organism>
<reference evidence="2" key="1">
    <citation type="submission" date="2019-06" db="EMBL/GenBank/DDBJ databases">
        <authorList>
            <person name="Zheng W."/>
        </authorList>
    </citation>
    <scope>NUCLEOTIDE SEQUENCE</scope>
    <source>
        <strain evidence="2">QDHG01</strain>
    </source>
</reference>
<sequence length="101" mass="11868">MSSHRNCKTLQEWHIKPRQANISLLLDREGYGHSRVYNVKELQCQNLLLIINFIHSFIVCLLPLIVYKHKLDRFLYELMTSHDLFVGPKLGSAHVLRRCPV</sequence>
<evidence type="ECO:0000256" key="1">
    <source>
        <dbReference type="SAM" id="Phobius"/>
    </source>
</evidence>
<keyword evidence="3" id="KW-1185">Reference proteome</keyword>
<keyword evidence="1" id="KW-0472">Membrane</keyword>
<accession>A0A8J8T139</accession>
<keyword evidence="1" id="KW-1133">Transmembrane helix</keyword>
<evidence type="ECO:0000313" key="3">
    <source>
        <dbReference type="Proteomes" id="UP000785679"/>
    </source>
</evidence>
<evidence type="ECO:0000313" key="2">
    <source>
        <dbReference type="EMBL" id="TNV77628.1"/>
    </source>
</evidence>
<dbReference type="EMBL" id="RRYP01011594">
    <property type="protein sequence ID" value="TNV77628.1"/>
    <property type="molecule type" value="Genomic_DNA"/>
</dbReference>
<keyword evidence="1" id="KW-0812">Transmembrane</keyword>
<dbReference type="Proteomes" id="UP000785679">
    <property type="component" value="Unassembled WGS sequence"/>
</dbReference>
<dbReference type="AlphaFoldDB" id="A0A8J8T139"/>
<protein>
    <submittedName>
        <fullName evidence="2">Uncharacterized protein</fullName>
    </submittedName>
</protein>
<feature type="transmembrane region" description="Helical" evidence="1">
    <location>
        <begin position="47"/>
        <end position="67"/>
    </location>
</feature>
<gene>
    <name evidence="2" type="ORF">FGO68_gene9824</name>
</gene>
<comment type="caution">
    <text evidence="2">The sequence shown here is derived from an EMBL/GenBank/DDBJ whole genome shotgun (WGS) entry which is preliminary data.</text>
</comment>
<name>A0A8J8T139_HALGN</name>